<feature type="domain" description="DUF5681" evidence="2">
    <location>
        <begin position="2"/>
        <end position="61"/>
    </location>
</feature>
<keyword evidence="4" id="KW-1185">Reference proteome</keyword>
<name>A0A370FZV8_9COXI</name>
<accession>A0A370FZV8</accession>
<evidence type="ECO:0000259" key="2">
    <source>
        <dbReference type="Pfam" id="PF18932"/>
    </source>
</evidence>
<sequence>MQFKPGESGNPEGRPKGSLNKRTQLVRLLEPRAEELVNKMVELALGGDSNALRLCIERLIPKASSSPIIAALPDLDINKAGSSIEIITEVMKQMLAGEVSPDQGKAIISLIEDYRRMLDSRKSSFFLEPDAF</sequence>
<dbReference type="Proteomes" id="UP000254720">
    <property type="component" value="Unassembled WGS sequence"/>
</dbReference>
<dbReference type="InterPro" id="IPR043736">
    <property type="entry name" value="DUF5681"/>
</dbReference>
<dbReference type="AlphaFoldDB" id="A0A370FZV8"/>
<dbReference type="EMBL" id="QQAX01000042">
    <property type="protein sequence ID" value="RDI37197.1"/>
    <property type="molecule type" value="Genomic_DNA"/>
</dbReference>
<protein>
    <recommendedName>
        <fullName evidence="2">DUF5681 domain-containing protein</fullName>
    </recommendedName>
</protein>
<reference evidence="3 4" key="1">
    <citation type="submission" date="2018-07" db="EMBL/GenBank/DDBJ databases">
        <title>Genomic Encyclopedia of Type Strains, Phase IV (KMG-IV): sequencing the most valuable type-strain genomes for metagenomic binning, comparative biology and taxonomic classification.</title>
        <authorList>
            <person name="Goeker M."/>
        </authorList>
    </citation>
    <scope>NUCLEOTIDE SEQUENCE [LARGE SCALE GENOMIC DNA]</scope>
    <source>
        <strain evidence="3 4">DSM 16500</strain>
    </source>
</reference>
<evidence type="ECO:0000256" key="1">
    <source>
        <dbReference type="SAM" id="MobiDB-lite"/>
    </source>
</evidence>
<comment type="caution">
    <text evidence="3">The sequence shown here is derived from an EMBL/GenBank/DDBJ whole genome shotgun (WGS) entry which is preliminary data.</text>
</comment>
<evidence type="ECO:0000313" key="4">
    <source>
        <dbReference type="Proteomes" id="UP000254720"/>
    </source>
</evidence>
<proteinExistence type="predicted"/>
<dbReference type="OrthoDB" id="4774002at2"/>
<dbReference type="RefSeq" id="WP_114835476.1">
    <property type="nucleotide sequence ID" value="NZ_LR699114.1"/>
</dbReference>
<feature type="region of interest" description="Disordered" evidence="1">
    <location>
        <begin position="1"/>
        <end position="22"/>
    </location>
</feature>
<organism evidence="3 4">
    <name type="scientific">Aquicella lusitana</name>
    <dbReference type="NCBI Taxonomy" id="254246"/>
    <lineage>
        <taxon>Bacteria</taxon>
        <taxon>Pseudomonadati</taxon>
        <taxon>Pseudomonadota</taxon>
        <taxon>Gammaproteobacteria</taxon>
        <taxon>Legionellales</taxon>
        <taxon>Coxiellaceae</taxon>
        <taxon>Aquicella</taxon>
    </lineage>
</organism>
<dbReference type="Pfam" id="PF18932">
    <property type="entry name" value="DUF5681"/>
    <property type="match status" value="1"/>
</dbReference>
<evidence type="ECO:0000313" key="3">
    <source>
        <dbReference type="EMBL" id="RDI37197.1"/>
    </source>
</evidence>
<gene>
    <name evidence="3" type="ORF">C8D86_1425</name>
</gene>